<dbReference type="InterPro" id="IPR006145">
    <property type="entry name" value="PsdUridine_synth_RsuA/RluA"/>
</dbReference>
<dbReference type="CDD" id="cd00165">
    <property type="entry name" value="S4"/>
    <property type="match status" value="1"/>
</dbReference>
<dbReference type="EMBL" id="AGEL01000003">
    <property type="protein sequence ID" value="EHO18103.1"/>
    <property type="molecule type" value="Genomic_DNA"/>
</dbReference>
<accession>A0AA36Y6I8</accession>
<dbReference type="AlphaFoldDB" id="A0AA36Y6I8"/>
<sequence>MKEYKIAAAAAGQRLDRFLAKILPKADTAFLHRMLRKKNITRNDKKAEGSERVEAGDVIRLWFSEETFRKFAGTQPDSRSYPRWDGFPAAVILENEVLLAINKPAGMLSQKATPADVSLNEYMLSYLISRNEFQPENPNGFRPGVVNRLDRNTSGLVLAAKTRTAAEELSVQLRDKRLQKYYLACVKGEVREAERLSAFLYKDKGKNQVQIRSRKTCAEDKEIQTAYRPIAVQDGISLLEVQLLTGRSHQIRAQLAAVGHPILGDPKYGDPAENARLAKRLGVKYQLLHAFQVQFPEETGVLGALHRQSILAPPPDPFRRLFPEAF</sequence>
<evidence type="ECO:0000259" key="7">
    <source>
        <dbReference type="SMART" id="SM00363"/>
    </source>
</evidence>
<dbReference type="CDD" id="cd02869">
    <property type="entry name" value="PseudoU_synth_RluA_like"/>
    <property type="match status" value="1"/>
</dbReference>
<comment type="similarity">
    <text evidence="2">Belongs to the pseudouridine synthase RluA family.</text>
</comment>
<dbReference type="InterPro" id="IPR020103">
    <property type="entry name" value="PsdUridine_synth_cat_dom_sf"/>
</dbReference>
<dbReference type="RefSeq" id="WP_009532122.1">
    <property type="nucleotide sequence ID" value="NZ_JH590861.1"/>
</dbReference>
<dbReference type="PANTHER" id="PTHR21600">
    <property type="entry name" value="MITOCHONDRIAL RNA PSEUDOURIDINE SYNTHASE"/>
    <property type="match status" value="1"/>
</dbReference>
<reference evidence="8 9" key="1">
    <citation type="submission" date="2011-10" db="EMBL/GenBank/DDBJ databases">
        <title>The Genome Sequence of Lachnospiraceae bacterium ACC2.</title>
        <authorList>
            <consortium name="The Broad Institute Genome Sequencing Platform"/>
            <person name="Earl A."/>
            <person name="Ward D."/>
            <person name="Feldgarden M."/>
            <person name="Gevers D."/>
            <person name="Sizova M."/>
            <person name="Hazen A."/>
            <person name="Epstein S."/>
            <person name="Young S.K."/>
            <person name="Zeng Q."/>
            <person name="Gargeya S."/>
            <person name="Fitzgerald M."/>
            <person name="Haas B."/>
            <person name="Abouelleil A."/>
            <person name="Alvarado L."/>
            <person name="Arachchi H.M."/>
            <person name="Berlin A."/>
            <person name="Brown A."/>
            <person name="Chapman S.B."/>
            <person name="Chen Z."/>
            <person name="Dunbar C."/>
            <person name="Freedman E."/>
            <person name="Gearin G."/>
            <person name="Goldberg J."/>
            <person name="Griggs A."/>
            <person name="Gujja S."/>
            <person name="Heiman D."/>
            <person name="Howarth C."/>
            <person name="Larson L."/>
            <person name="Lui A."/>
            <person name="MacDonald P.J.P."/>
            <person name="Montmayeur A."/>
            <person name="Murphy C."/>
            <person name="Neiman D."/>
            <person name="Pearson M."/>
            <person name="Priest M."/>
            <person name="Roberts A."/>
            <person name="Saif S."/>
            <person name="Shea T."/>
            <person name="Shenoy N."/>
            <person name="Sisk P."/>
            <person name="Stolte C."/>
            <person name="Sykes S."/>
            <person name="Wortman J."/>
            <person name="Nusbaum C."/>
            <person name="Birren B."/>
        </authorList>
    </citation>
    <scope>NUCLEOTIDE SEQUENCE [LARGE SCALE GENOMIC DNA]</scope>
    <source>
        <strain evidence="8 9">ACC2</strain>
    </source>
</reference>
<dbReference type="InterPro" id="IPR006224">
    <property type="entry name" value="PsdUridine_synth_RluA-like_CS"/>
</dbReference>
<dbReference type="GO" id="GO:0000455">
    <property type="term" value="P:enzyme-directed rRNA pseudouridine synthesis"/>
    <property type="evidence" value="ECO:0007669"/>
    <property type="project" value="UniProtKB-ARBA"/>
</dbReference>
<evidence type="ECO:0000256" key="1">
    <source>
        <dbReference type="ARBA" id="ARBA00000073"/>
    </source>
</evidence>
<dbReference type="PROSITE" id="PS50889">
    <property type="entry name" value="S4"/>
    <property type="match status" value="1"/>
</dbReference>
<proteinExistence type="inferred from homology"/>
<dbReference type="Proteomes" id="UP000018466">
    <property type="component" value="Unassembled WGS sequence"/>
</dbReference>
<dbReference type="PROSITE" id="PS01129">
    <property type="entry name" value="PSI_RLU"/>
    <property type="match status" value="1"/>
</dbReference>
<dbReference type="GeneID" id="86940082"/>
<dbReference type="GO" id="GO:0120159">
    <property type="term" value="F:rRNA pseudouridine synthase activity"/>
    <property type="evidence" value="ECO:0007669"/>
    <property type="project" value="UniProtKB-ARBA"/>
</dbReference>
<keyword evidence="9" id="KW-1185">Reference proteome</keyword>
<dbReference type="SMART" id="SM00363">
    <property type="entry name" value="S4"/>
    <property type="match status" value="1"/>
</dbReference>
<evidence type="ECO:0000256" key="5">
    <source>
        <dbReference type="ARBA" id="ARBA00033164"/>
    </source>
</evidence>
<dbReference type="GO" id="GO:0003723">
    <property type="term" value="F:RNA binding"/>
    <property type="evidence" value="ECO:0007669"/>
    <property type="project" value="UniProtKB-KW"/>
</dbReference>
<keyword evidence="6" id="KW-0694">RNA-binding</keyword>
<evidence type="ECO:0000256" key="6">
    <source>
        <dbReference type="PROSITE-ProRule" id="PRU00182"/>
    </source>
</evidence>
<feature type="domain" description="RNA-binding S4" evidence="7">
    <location>
        <begin position="13"/>
        <end position="75"/>
    </location>
</feature>
<keyword evidence="3" id="KW-0413">Isomerase</keyword>
<evidence type="ECO:0000313" key="8">
    <source>
        <dbReference type="EMBL" id="EHO18103.1"/>
    </source>
</evidence>
<organism evidence="8 9">
    <name type="scientific">Stomatobaculum longum</name>
    <dbReference type="NCBI Taxonomy" id="796942"/>
    <lineage>
        <taxon>Bacteria</taxon>
        <taxon>Bacillati</taxon>
        <taxon>Bacillota</taxon>
        <taxon>Clostridia</taxon>
        <taxon>Lachnospirales</taxon>
        <taxon>Lachnospiraceae</taxon>
        <taxon>Stomatobaculum</taxon>
    </lineage>
</organism>
<name>A0AA36Y6I8_9FIRM</name>
<dbReference type="InterPro" id="IPR036986">
    <property type="entry name" value="S4_RNA-bd_sf"/>
</dbReference>
<comment type="caution">
    <text evidence="8">The sequence shown here is derived from an EMBL/GenBank/DDBJ whole genome shotgun (WGS) entry which is preliminary data.</text>
</comment>
<dbReference type="Pfam" id="PF00849">
    <property type="entry name" value="PseudoU_synth_2"/>
    <property type="match status" value="1"/>
</dbReference>
<dbReference type="InterPro" id="IPR002942">
    <property type="entry name" value="S4_RNA-bd"/>
</dbReference>
<comment type="catalytic activity">
    <reaction evidence="1">
        <text>a uridine in RNA = a pseudouridine in RNA</text>
        <dbReference type="Rhea" id="RHEA:48348"/>
        <dbReference type="Rhea" id="RHEA-COMP:12068"/>
        <dbReference type="Rhea" id="RHEA-COMP:12069"/>
        <dbReference type="ChEBI" id="CHEBI:65314"/>
        <dbReference type="ChEBI" id="CHEBI:65315"/>
    </reaction>
</comment>
<evidence type="ECO:0000256" key="3">
    <source>
        <dbReference type="ARBA" id="ARBA00023235"/>
    </source>
</evidence>
<evidence type="ECO:0000313" key="9">
    <source>
        <dbReference type="Proteomes" id="UP000018466"/>
    </source>
</evidence>
<dbReference type="SUPFAM" id="SSF55120">
    <property type="entry name" value="Pseudouridine synthase"/>
    <property type="match status" value="1"/>
</dbReference>
<evidence type="ECO:0000256" key="4">
    <source>
        <dbReference type="ARBA" id="ARBA00031870"/>
    </source>
</evidence>
<evidence type="ECO:0000256" key="2">
    <source>
        <dbReference type="ARBA" id="ARBA00010876"/>
    </source>
</evidence>
<protein>
    <recommendedName>
        <fullName evidence="4">RNA pseudouridylate synthase</fullName>
    </recommendedName>
    <alternativeName>
        <fullName evidence="5">RNA-uridine isomerase</fullName>
    </alternativeName>
</protein>
<gene>
    <name evidence="8" type="ORF">HMPREF9623_00287</name>
</gene>
<dbReference type="Gene3D" id="3.10.290.10">
    <property type="entry name" value="RNA-binding S4 domain"/>
    <property type="match status" value="1"/>
</dbReference>
<dbReference type="Gene3D" id="3.30.2350.10">
    <property type="entry name" value="Pseudouridine synthase"/>
    <property type="match status" value="1"/>
</dbReference>
<dbReference type="InterPro" id="IPR050188">
    <property type="entry name" value="RluA_PseudoU_synthase"/>
</dbReference>